<evidence type="ECO:0000256" key="2">
    <source>
        <dbReference type="ARBA" id="ARBA00007324"/>
    </source>
</evidence>
<dbReference type="OrthoDB" id="29558at2759"/>
<keyword evidence="12" id="KW-1185">Reference proteome</keyword>
<dbReference type="AlphaFoldDB" id="A0A3E2HLV7"/>
<evidence type="ECO:0000313" key="12">
    <source>
        <dbReference type="Proteomes" id="UP000258309"/>
    </source>
</evidence>
<dbReference type="GO" id="GO:0005787">
    <property type="term" value="C:signal peptidase complex"/>
    <property type="evidence" value="ECO:0007669"/>
    <property type="project" value="InterPro"/>
</dbReference>
<gene>
    <name evidence="11" type="ORF">B7463_g1959</name>
</gene>
<feature type="region of interest" description="Disordered" evidence="9">
    <location>
        <begin position="199"/>
        <end position="235"/>
    </location>
</feature>
<dbReference type="PANTHER" id="PTHR13085">
    <property type="entry name" value="MICROSOMAL SIGNAL PEPTIDASE 25 KDA SUBUNIT"/>
    <property type="match status" value="1"/>
</dbReference>
<evidence type="ECO:0000256" key="8">
    <source>
        <dbReference type="ARBA" id="ARBA00045608"/>
    </source>
</evidence>
<reference evidence="11 12" key="1">
    <citation type="submission" date="2018-05" db="EMBL/GenBank/DDBJ databases">
        <title>Draft genome sequence of Scytalidium lignicola DSM 105466, a ubiquitous saprotrophic fungus.</title>
        <authorList>
            <person name="Buettner E."/>
            <person name="Gebauer A.M."/>
            <person name="Hofrichter M."/>
            <person name="Liers C."/>
            <person name="Kellner H."/>
        </authorList>
    </citation>
    <scope>NUCLEOTIDE SEQUENCE [LARGE SCALE GENOMIC DNA]</scope>
    <source>
        <strain evidence="11 12">DSM 105466</strain>
    </source>
</reference>
<evidence type="ECO:0000313" key="11">
    <source>
        <dbReference type="EMBL" id="RFU34360.1"/>
    </source>
</evidence>
<dbReference type="PANTHER" id="PTHR13085:SF0">
    <property type="entry name" value="SIGNAL PEPTIDASE COMPLEX SUBUNIT 2"/>
    <property type="match status" value="1"/>
</dbReference>
<dbReference type="Pfam" id="PF06703">
    <property type="entry name" value="SPC25"/>
    <property type="match status" value="1"/>
</dbReference>
<sequence length="235" mass="25443">MAQEAITVHSLPDLKNTSDDAIPNYLNSLKFKQSHILSDVRLAIGYSAFAICAATFLWDYKLGFDATKYYTAAAVALYTILNGALTFWIWGVEKGRIYVGTSPSGDRIEISTSTKKHVPIYNVTVVTYTNGVAKKIEIKKSFTQWFDAKGNFVALPFQQMFATAVPVIAAADPGRATVKGKEKKVEAVEGTGASMEDKWNSLLAESVEPESKSSGLAAASTTTPSKSAKKRGKKA</sequence>
<evidence type="ECO:0000256" key="7">
    <source>
        <dbReference type="ARBA" id="ARBA00023136"/>
    </source>
</evidence>
<comment type="subcellular location">
    <subcellularLocation>
        <location evidence="1">Endoplasmic reticulum membrane</location>
        <topology evidence="1">Multi-pass membrane protein</topology>
    </subcellularLocation>
</comment>
<feature type="transmembrane region" description="Helical" evidence="10">
    <location>
        <begin position="40"/>
        <end position="58"/>
    </location>
</feature>
<evidence type="ECO:0000256" key="9">
    <source>
        <dbReference type="SAM" id="MobiDB-lite"/>
    </source>
</evidence>
<evidence type="ECO:0000256" key="4">
    <source>
        <dbReference type="ARBA" id="ARBA00022692"/>
    </source>
</evidence>
<organism evidence="11 12">
    <name type="scientific">Scytalidium lignicola</name>
    <name type="common">Hyphomycete</name>
    <dbReference type="NCBI Taxonomy" id="5539"/>
    <lineage>
        <taxon>Eukaryota</taxon>
        <taxon>Fungi</taxon>
        <taxon>Dikarya</taxon>
        <taxon>Ascomycota</taxon>
        <taxon>Pezizomycotina</taxon>
        <taxon>Leotiomycetes</taxon>
        <taxon>Leotiomycetes incertae sedis</taxon>
        <taxon>Scytalidium</taxon>
    </lineage>
</organism>
<comment type="function">
    <text evidence="8">Component of the signal peptidase complex (SPC) which catalyzes the cleavage of N-terminal signal sequences from nascent proteins as they are translocated into the lumen of the endoplasmic reticulum. Enhances the enzymatic activity of SPC and facilitates the interactions between different components of the translocation site.</text>
</comment>
<comment type="similarity">
    <text evidence="2">Belongs to the SPCS2 family.</text>
</comment>
<dbReference type="GO" id="GO:0006465">
    <property type="term" value="P:signal peptide processing"/>
    <property type="evidence" value="ECO:0007669"/>
    <property type="project" value="InterPro"/>
</dbReference>
<name>A0A3E2HLV7_SCYLI</name>
<feature type="non-terminal residue" evidence="11">
    <location>
        <position position="235"/>
    </location>
</feature>
<evidence type="ECO:0000256" key="1">
    <source>
        <dbReference type="ARBA" id="ARBA00004477"/>
    </source>
</evidence>
<feature type="non-terminal residue" evidence="11">
    <location>
        <position position="1"/>
    </location>
</feature>
<dbReference type="Proteomes" id="UP000258309">
    <property type="component" value="Unassembled WGS sequence"/>
</dbReference>
<feature type="transmembrane region" description="Helical" evidence="10">
    <location>
        <begin position="70"/>
        <end position="90"/>
    </location>
</feature>
<evidence type="ECO:0000256" key="3">
    <source>
        <dbReference type="ARBA" id="ARBA00017057"/>
    </source>
</evidence>
<dbReference type="STRING" id="5539.A0A3E2HLV7"/>
<keyword evidence="5" id="KW-0256">Endoplasmic reticulum</keyword>
<protein>
    <recommendedName>
        <fullName evidence="3">Signal peptidase complex subunit 2</fullName>
    </recommendedName>
</protein>
<dbReference type="InterPro" id="IPR009582">
    <property type="entry name" value="Spc2/SPCS2"/>
</dbReference>
<evidence type="ECO:0000256" key="10">
    <source>
        <dbReference type="SAM" id="Phobius"/>
    </source>
</evidence>
<dbReference type="GO" id="GO:0045047">
    <property type="term" value="P:protein targeting to ER"/>
    <property type="evidence" value="ECO:0007669"/>
    <property type="project" value="TreeGrafter"/>
</dbReference>
<keyword evidence="7 10" id="KW-0472">Membrane</keyword>
<accession>A0A3E2HLV7</accession>
<evidence type="ECO:0000256" key="6">
    <source>
        <dbReference type="ARBA" id="ARBA00022989"/>
    </source>
</evidence>
<keyword evidence="4 10" id="KW-0812">Transmembrane</keyword>
<feature type="compositionally biased region" description="Low complexity" evidence="9">
    <location>
        <begin position="217"/>
        <end position="226"/>
    </location>
</feature>
<dbReference type="EMBL" id="NCSJ02000022">
    <property type="protein sequence ID" value="RFU34360.1"/>
    <property type="molecule type" value="Genomic_DNA"/>
</dbReference>
<evidence type="ECO:0000256" key="5">
    <source>
        <dbReference type="ARBA" id="ARBA00022824"/>
    </source>
</evidence>
<keyword evidence="6 10" id="KW-1133">Transmembrane helix</keyword>
<dbReference type="OMA" id="KHACDDA"/>
<comment type="caution">
    <text evidence="11">The sequence shown here is derived from an EMBL/GenBank/DDBJ whole genome shotgun (WGS) entry which is preliminary data.</text>
</comment>
<proteinExistence type="inferred from homology"/>